<organism evidence="2 3">
    <name type="scientific">Iphiclides podalirius</name>
    <name type="common">scarce swallowtail</name>
    <dbReference type="NCBI Taxonomy" id="110791"/>
    <lineage>
        <taxon>Eukaryota</taxon>
        <taxon>Metazoa</taxon>
        <taxon>Ecdysozoa</taxon>
        <taxon>Arthropoda</taxon>
        <taxon>Hexapoda</taxon>
        <taxon>Insecta</taxon>
        <taxon>Pterygota</taxon>
        <taxon>Neoptera</taxon>
        <taxon>Endopterygota</taxon>
        <taxon>Lepidoptera</taxon>
        <taxon>Glossata</taxon>
        <taxon>Ditrysia</taxon>
        <taxon>Papilionoidea</taxon>
        <taxon>Papilionidae</taxon>
        <taxon>Papilioninae</taxon>
        <taxon>Iphiclides</taxon>
    </lineage>
</organism>
<proteinExistence type="predicted"/>
<feature type="region of interest" description="Disordered" evidence="1">
    <location>
        <begin position="56"/>
        <end position="84"/>
    </location>
</feature>
<keyword evidence="3" id="KW-1185">Reference proteome</keyword>
<sequence>MSAWEQILEISYGPMTQSLRLRLRSFDGRPSDGGTAFLCVSSLTGRRHNAALTELSQPRGITPPSQFAPNGLPGMGSAPDFPAAQLPENSAAHAWAQGRPQTSSLAIWDRFSALRDRTSALEFDLANEAIRCH</sequence>
<evidence type="ECO:0000256" key="1">
    <source>
        <dbReference type="SAM" id="MobiDB-lite"/>
    </source>
</evidence>
<protein>
    <submittedName>
        <fullName evidence="2">Uncharacterized protein</fullName>
    </submittedName>
</protein>
<accession>A0ABN8HL35</accession>
<dbReference type="EMBL" id="OW152813">
    <property type="protein sequence ID" value="CAH2035566.1"/>
    <property type="molecule type" value="Genomic_DNA"/>
</dbReference>
<gene>
    <name evidence="2" type="ORF">IPOD504_LOCUS611</name>
</gene>
<dbReference type="Proteomes" id="UP000837857">
    <property type="component" value="Chromosome 1"/>
</dbReference>
<name>A0ABN8HL35_9NEOP</name>
<evidence type="ECO:0000313" key="3">
    <source>
        <dbReference type="Proteomes" id="UP000837857"/>
    </source>
</evidence>
<feature type="non-terminal residue" evidence="2">
    <location>
        <position position="1"/>
    </location>
</feature>
<evidence type="ECO:0000313" key="2">
    <source>
        <dbReference type="EMBL" id="CAH2035566.1"/>
    </source>
</evidence>
<reference evidence="2" key="1">
    <citation type="submission" date="2022-03" db="EMBL/GenBank/DDBJ databases">
        <authorList>
            <person name="Martin H S."/>
        </authorList>
    </citation>
    <scope>NUCLEOTIDE SEQUENCE</scope>
</reference>